<evidence type="ECO:0000313" key="1">
    <source>
        <dbReference type="EMBL" id="MFB2892646.1"/>
    </source>
</evidence>
<dbReference type="EMBL" id="JBHFNR010000043">
    <property type="protein sequence ID" value="MFB2892646.1"/>
    <property type="molecule type" value="Genomic_DNA"/>
</dbReference>
<proteinExistence type="predicted"/>
<protein>
    <submittedName>
        <fullName evidence="1">Uncharacterized protein</fullName>
    </submittedName>
</protein>
<keyword evidence="2" id="KW-1185">Reference proteome</keyword>
<evidence type="ECO:0000313" key="2">
    <source>
        <dbReference type="Proteomes" id="UP001576784"/>
    </source>
</evidence>
<sequence length="73" mass="8653">MTPQQKKAIKILTQYERLANKFELRLSPRKIAELNLLRDSGLIKITNLPARLHEEFPGEFRELTLNEIRSYEE</sequence>
<dbReference type="RefSeq" id="WP_413262317.1">
    <property type="nucleotide sequence ID" value="NZ_JBHFNR010000043.1"/>
</dbReference>
<gene>
    <name evidence="1" type="ORF">ACE1CI_06845</name>
</gene>
<reference evidence="1 2" key="1">
    <citation type="submission" date="2024-09" db="EMBL/GenBank/DDBJ databases">
        <title>Floridaenema gen nov. (Aerosakkonemataceae, Aerosakkonematales ord. nov., Cyanobacteria) from benthic tropical and subtropical fresh waters, with the description of four new species.</title>
        <authorList>
            <person name="Moretto J.A."/>
            <person name="Berthold D.E."/>
            <person name="Lefler F.W."/>
            <person name="Huang I.-S."/>
            <person name="Laughinghouse H. IV."/>
        </authorList>
    </citation>
    <scope>NUCLEOTIDE SEQUENCE [LARGE SCALE GENOMIC DNA]</scope>
    <source>
        <strain evidence="1 2">BLCC-F50</strain>
    </source>
</reference>
<dbReference type="Proteomes" id="UP001576784">
    <property type="component" value="Unassembled WGS sequence"/>
</dbReference>
<comment type="caution">
    <text evidence="1">The sequence shown here is derived from an EMBL/GenBank/DDBJ whole genome shotgun (WGS) entry which is preliminary data.</text>
</comment>
<organism evidence="1 2">
    <name type="scientific">Floridaenema flaviceps BLCC-F50</name>
    <dbReference type="NCBI Taxonomy" id="3153642"/>
    <lineage>
        <taxon>Bacteria</taxon>
        <taxon>Bacillati</taxon>
        <taxon>Cyanobacteriota</taxon>
        <taxon>Cyanophyceae</taxon>
        <taxon>Oscillatoriophycideae</taxon>
        <taxon>Aerosakkonematales</taxon>
        <taxon>Aerosakkonemataceae</taxon>
        <taxon>Floridanema</taxon>
        <taxon>Floridanema flaviceps</taxon>
    </lineage>
</organism>
<accession>A0ABV4XLR1</accession>
<name>A0ABV4XLR1_9CYAN</name>